<dbReference type="InterPro" id="IPR036392">
    <property type="entry name" value="PLAT/LH2_dom_sf"/>
</dbReference>
<accession>A0A843VEN8</accession>
<dbReference type="PROSITE" id="PS51257">
    <property type="entry name" value="PROKAR_LIPOPROTEIN"/>
    <property type="match status" value="1"/>
</dbReference>
<keyword evidence="2" id="KW-1185">Reference proteome</keyword>
<proteinExistence type="predicted"/>
<gene>
    <name evidence="1" type="ORF">Taro_026237</name>
</gene>
<dbReference type="EMBL" id="NMUH01001578">
    <property type="protein sequence ID" value="MQL93596.1"/>
    <property type="molecule type" value="Genomic_DNA"/>
</dbReference>
<comment type="caution">
    <text evidence="1">The sequence shown here is derived from an EMBL/GenBank/DDBJ whole genome shotgun (WGS) entry which is preliminary data.</text>
</comment>
<evidence type="ECO:0000313" key="1">
    <source>
        <dbReference type="EMBL" id="MQL93596.1"/>
    </source>
</evidence>
<dbReference type="AlphaFoldDB" id="A0A843VEN8"/>
<sequence length="133" mass="13809">MLRPQVQAATSGPSGAGFTLFGCRAAVLPRHRETGSLLPCVRRVQVGRVGGGRKGSTGDVRCSSTSREVQAAVTRTQESSTKVKAVVTVKITVGGLLTNVGLSRGLDDITDLLGKSLYVELVSAELDPGTLNS</sequence>
<reference evidence="1" key="1">
    <citation type="submission" date="2017-07" db="EMBL/GenBank/DDBJ databases">
        <title>Taro Niue Genome Assembly and Annotation.</title>
        <authorList>
            <person name="Atibalentja N."/>
            <person name="Keating K."/>
            <person name="Fields C.J."/>
        </authorList>
    </citation>
    <scope>NUCLEOTIDE SEQUENCE</scope>
    <source>
        <strain evidence="1">Niue_2</strain>
        <tissue evidence="1">Leaf</tissue>
    </source>
</reference>
<organism evidence="1 2">
    <name type="scientific">Colocasia esculenta</name>
    <name type="common">Wild taro</name>
    <name type="synonym">Arum esculentum</name>
    <dbReference type="NCBI Taxonomy" id="4460"/>
    <lineage>
        <taxon>Eukaryota</taxon>
        <taxon>Viridiplantae</taxon>
        <taxon>Streptophyta</taxon>
        <taxon>Embryophyta</taxon>
        <taxon>Tracheophyta</taxon>
        <taxon>Spermatophyta</taxon>
        <taxon>Magnoliopsida</taxon>
        <taxon>Liliopsida</taxon>
        <taxon>Araceae</taxon>
        <taxon>Aroideae</taxon>
        <taxon>Colocasieae</taxon>
        <taxon>Colocasia</taxon>
    </lineage>
</organism>
<evidence type="ECO:0000313" key="2">
    <source>
        <dbReference type="Proteomes" id="UP000652761"/>
    </source>
</evidence>
<name>A0A843VEN8_COLES</name>
<dbReference type="Gene3D" id="2.60.60.20">
    <property type="entry name" value="PLAT/LH2 domain"/>
    <property type="match status" value="1"/>
</dbReference>
<dbReference type="SUPFAM" id="SSF49723">
    <property type="entry name" value="Lipase/lipooxygenase domain (PLAT/LH2 domain)"/>
    <property type="match status" value="1"/>
</dbReference>
<dbReference type="Proteomes" id="UP000652761">
    <property type="component" value="Unassembled WGS sequence"/>
</dbReference>
<protein>
    <submittedName>
        <fullName evidence="1">Uncharacterized protein</fullName>
    </submittedName>
</protein>
<dbReference type="OrthoDB" id="1743741at2759"/>